<feature type="compositionally biased region" description="Polar residues" evidence="1">
    <location>
        <begin position="265"/>
        <end position="287"/>
    </location>
</feature>
<dbReference type="AlphaFoldDB" id="A0A3M7L796"/>
<reference evidence="3" key="1">
    <citation type="journal article" date="2018" name="Algal Res.">
        <title>Characterization of plant carbon substrate utilization by Auxenochlorella protothecoides.</title>
        <authorList>
            <person name="Vogler B.W."/>
            <person name="Starkenburg S.R."/>
            <person name="Sudasinghe N."/>
            <person name="Schambach J.Y."/>
            <person name="Rollin J.A."/>
            <person name="Pattathil S."/>
            <person name="Barry A.N."/>
        </authorList>
    </citation>
    <scope>NUCLEOTIDE SEQUENCE [LARGE SCALE GENOMIC DNA]</scope>
    <source>
        <strain evidence="3">UTEX 25</strain>
    </source>
</reference>
<comment type="caution">
    <text evidence="2">The sequence shown here is derived from an EMBL/GenBank/DDBJ whole genome shotgun (WGS) entry which is preliminary data.</text>
</comment>
<dbReference type="Proteomes" id="UP000279271">
    <property type="component" value="Unassembled WGS sequence"/>
</dbReference>
<protein>
    <submittedName>
        <fullName evidence="2">Uncharacterized protein</fullName>
    </submittedName>
</protein>
<name>A0A3M7L796_AUXPR</name>
<feature type="region of interest" description="Disordered" evidence="1">
    <location>
        <begin position="258"/>
        <end position="287"/>
    </location>
</feature>
<feature type="non-terminal residue" evidence="2">
    <location>
        <position position="423"/>
    </location>
</feature>
<dbReference type="EMBL" id="QOKY01000128">
    <property type="protein sequence ID" value="RMZ57432.1"/>
    <property type="molecule type" value="Genomic_DNA"/>
</dbReference>
<organism evidence="2 3">
    <name type="scientific">Auxenochlorella protothecoides</name>
    <name type="common">Green microalga</name>
    <name type="synonym">Chlorella protothecoides</name>
    <dbReference type="NCBI Taxonomy" id="3075"/>
    <lineage>
        <taxon>Eukaryota</taxon>
        <taxon>Viridiplantae</taxon>
        <taxon>Chlorophyta</taxon>
        <taxon>core chlorophytes</taxon>
        <taxon>Trebouxiophyceae</taxon>
        <taxon>Chlorellales</taxon>
        <taxon>Chlorellaceae</taxon>
        <taxon>Auxenochlorella</taxon>
    </lineage>
</organism>
<evidence type="ECO:0000313" key="2">
    <source>
        <dbReference type="EMBL" id="RMZ57432.1"/>
    </source>
</evidence>
<evidence type="ECO:0000313" key="3">
    <source>
        <dbReference type="Proteomes" id="UP000279271"/>
    </source>
</evidence>
<accession>A0A3M7L796</accession>
<evidence type="ECO:0000256" key="1">
    <source>
        <dbReference type="SAM" id="MobiDB-lite"/>
    </source>
</evidence>
<sequence length="423" mass="45249">GYSKAGSVKTTTLNDLGISVSAIKLSPFEIIKNRSTRILVAVKCLKAGQKAKNNFRNKNVGDNNIGISNKGNLNWGNNNKGINQRCNNAVGTRKGPNMCSLKELHKSIVKELRQPPPPPKKNQVLPSPTGTMTWNGLKFNYAIDTGSYIASSLTLVTFASDNTVLGTYAAKPTSTVTERTATALPVVAKLFAYAKGFSKAGSVRTSTLNILGLSMDAVRMSTAELVTPRSTKVIVAVECLKPGQTACTADSSGNIGSGNRGKRNFGTNNVGDDNIGNRNTGSSNWGDNNKGTSNRCFDKVGDRKVVNDCKLTEFRERAFNVIVPSPPPKNQVLPSPTGTMAWTDLYFHFTVDTGSYMASTITIVLFASDDTALVSYTKDPTSTVTQGTYTAIPTVAKLFAYAKASAKITGPPEQHSDFVLLTP</sequence>
<gene>
    <name evidence="2" type="ORF">APUTEX25_004266</name>
</gene>
<feature type="non-terminal residue" evidence="2">
    <location>
        <position position="1"/>
    </location>
</feature>
<proteinExistence type="predicted"/>